<dbReference type="EMBL" id="KZ451911">
    <property type="protein sequence ID" value="PKA63180.1"/>
    <property type="molecule type" value="Genomic_DNA"/>
</dbReference>
<reference evidence="1 2" key="1">
    <citation type="journal article" date="2017" name="Nature">
        <title>The Apostasia genome and the evolution of orchids.</title>
        <authorList>
            <person name="Zhang G.Q."/>
            <person name="Liu K.W."/>
            <person name="Li Z."/>
            <person name="Lohaus R."/>
            <person name="Hsiao Y.Y."/>
            <person name="Niu S.C."/>
            <person name="Wang J.Y."/>
            <person name="Lin Y.C."/>
            <person name="Xu Q."/>
            <person name="Chen L.J."/>
            <person name="Yoshida K."/>
            <person name="Fujiwara S."/>
            <person name="Wang Z.W."/>
            <person name="Zhang Y.Q."/>
            <person name="Mitsuda N."/>
            <person name="Wang M."/>
            <person name="Liu G.H."/>
            <person name="Pecoraro L."/>
            <person name="Huang H.X."/>
            <person name="Xiao X.J."/>
            <person name="Lin M."/>
            <person name="Wu X.Y."/>
            <person name="Wu W.L."/>
            <person name="Chen Y.Y."/>
            <person name="Chang S.B."/>
            <person name="Sakamoto S."/>
            <person name="Ohme-Takagi M."/>
            <person name="Yagi M."/>
            <person name="Zeng S.J."/>
            <person name="Shen C.Y."/>
            <person name="Yeh C.M."/>
            <person name="Luo Y.B."/>
            <person name="Tsai W.C."/>
            <person name="Van de Peer Y."/>
            <person name="Liu Z.J."/>
        </authorList>
    </citation>
    <scope>NUCLEOTIDE SEQUENCE [LARGE SCALE GENOMIC DNA]</scope>
    <source>
        <strain evidence="2">cv. Shenzhen</strain>
        <tissue evidence="1">Stem</tissue>
    </source>
</reference>
<proteinExistence type="predicted"/>
<sequence>MNSDLLTRAPPRDLLLFSYSILQVVHPKNRSFKCCKERRLCRQAWEQVEEEDPSPLARPAIPVTDFQKDRAGLATWLPEELQGFPPRSRASEANFPNLRKTLVEESLQEDNSQHRRTCLAP</sequence>
<evidence type="ECO:0000313" key="2">
    <source>
        <dbReference type="Proteomes" id="UP000236161"/>
    </source>
</evidence>
<name>A0A2I0B5W7_9ASPA</name>
<dbReference type="Proteomes" id="UP000236161">
    <property type="component" value="Unassembled WGS sequence"/>
</dbReference>
<protein>
    <submittedName>
        <fullName evidence="1">Uncharacterized protein</fullName>
    </submittedName>
</protein>
<organism evidence="1 2">
    <name type="scientific">Apostasia shenzhenica</name>
    <dbReference type="NCBI Taxonomy" id="1088818"/>
    <lineage>
        <taxon>Eukaryota</taxon>
        <taxon>Viridiplantae</taxon>
        <taxon>Streptophyta</taxon>
        <taxon>Embryophyta</taxon>
        <taxon>Tracheophyta</taxon>
        <taxon>Spermatophyta</taxon>
        <taxon>Magnoliopsida</taxon>
        <taxon>Liliopsida</taxon>
        <taxon>Asparagales</taxon>
        <taxon>Orchidaceae</taxon>
        <taxon>Apostasioideae</taxon>
        <taxon>Apostasia</taxon>
    </lineage>
</organism>
<dbReference type="AlphaFoldDB" id="A0A2I0B5W7"/>
<evidence type="ECO:0000313" key="1">
    <source>
        <dbReference type="EMBL" id="PKA63180.1"/>
    </source>
</evidence>
<keyword evidence="2" id="KW-1185">Reference proteome</keyword>
<gene>
    <name evidence="1" type="ORF">AXF42_Ash007976</name>
</gene>
<accession>A0A2I0B5W7</accession>